<keyword evidence="1" id="KW-0547">Nucleotide-binding</keyword>
<sequence length="273" mass="32114">LIATSSTFSAISEEKINEFFSQTFGGLYDDKLGSKISKRLKELKAYDMITGEDGFKPTKFGQKVFWLRVDPKTAFDITAYLEDYVKGNKHTFGFLHMITNLPEFYPQFGITEKLEEKMEEIHDNFKHEKLYTEQKLDHDWTKSLLILHYWIDGMTYSMMSDEFNAEPGDVFQIRQNTEHLAYIIREIARFWKNQILVDELDTLRQRIRHGVPEKYLDLVKIKNVGRVRAKILHKYGFHDRVDLRKASFEKLAEIDKIGKTIAKSIKSQVEKVE</sequence>
<evidence type="ECO:0000259" key="8">
    <source>
        <dbReference type="Pfam" id="PF21280"/>
    </source>
</evidence>
<organism evidence="9">
    <name type="scientific">marine metagenome</name>
    <dbReference type="NCBI Taxonomy" id="408172"/>
    <lineage>
        <taxon>unclassified sequences</taxon>
        <taxon>metagenomes</taxon>
        <taxon>ecological metagenomes</taxon>
    </lineage>
</organism>
<keyword evidence="6" id="KW-0234">DNA repair</keyword>
<keyword evidence="5" id="KW-0067">ATP-binding</keyword>
<dbReference type="EMBL" id="UINC01120548">
    <property type="protein sequence ID" value="SVC95100.1"/>
    <property type="molecule type" value="Genomic_DNA"/>
</dbReference>
<evidence type="ECO:0000256" key="6">
    <source>
        <dbReference type="ARBA" id="ARBA00023204"/>
    </source>
</evidence>
<evidence type="ECO:0000256" key="3">
    <source>
        <dbReference type="ARBA" id="ARBA00022801"/>
    </source>
</evidence>
<dbReference type="Gene3D" id="1.10.150.20">
    <property type="entry name" value="5' to 3' exonuclease, C-terminal subdomain"/>
    <property type="match status" value="1"/>
</dbReference>
<dbReference type="GO" id="GO:0005524">
    <property type="term" value="F:ATP binding"/>
    <property type="evidence" value="ECO:0007669"/>
    <property type="project" value="UniProtKB-KW"/>
</dbReference>
<dbReference type="InterPro" id="IPR041663">
    <property type="entry name" value="DisA/LigA_HHH"/>
</dbReference>
<evidence type="ECO:0000259" key="7">
    <source>
        <dbReference type="Pfam" id="PF12826"/>
    </source>
</evidence>
<evidence type="ECO:0000256" key="2">
    <source>
        <dbReference type="ARBA" id="ARBA00022763"/>
    </source>
</evidence>
<keyword evidence="4" id="KW-0347">Helicase</keyword>
<protein>
    <submittedName>
        <fullName evidence="9">Uncharacterized protein</fullName>
    </submittedName>
</protein>
<dbReference type="InterPro" id="IPR048772">
    <property type="entry name" value="Hel308-like_dom4"/>
</dbReference>
<dbReference type="AlphaFoldDB" id="A0A382RCL2"/>
<proteinExistence type="predicted"/>
<feature type="domain" description="ATP-dependent DNA helicase Hel308-like" evidence="8">
    <location>
        <begin position="92"/>
        <end position="210"/>
    </location>
</feature>
<dbReference type="GO" id="GO:0004386">
    <property type="term" value="F:helicase activity"/>
    <property type="evidence" value="ECO:0007669"/>
    <property type="project" value="UniProtKB-KW"/>
</dbReference>
<evidence type="ECO:0000313" key="9">
    <source>
        <dbReference type="EMBL" id="SVC95100.1"/>
    </source>
</evidence>
<dbReference type="SUPFAM" id="SSF158702">
    <property type="entry name" value="Sec63 N-terminal domain-like"/>
    <property type="match status" value="1"/>
</dbReference>
<accession>A0A382RCL2</accession>
<dbReference type="GO" id="GO:0016787">
    <property type="term" value="F:hydrolase activity"/>
    <property type="evidence" value="ECO:0007669"/>
    <property type="project" value="UniProtKB-KW"/>
</dbReference>
<feature type="non-terminal residue" evidence="9">
    <location>
        <position position="1"/>
    </location>
</feature>
<dbReference type="Pfam" id="PF12826">
    <property type="entry name" value="HHH_2"/>
    <property type="match status" value="1"/>
</dbReference>
<name>A0A382RCL2_9ZZZZ</name>
<gene>
    <name evidence="9" type="ORF">METZ01_LOCUS347954</name>
</gene>
<dbReference type="GO" id="GO:0006281">
    <property type="term" value="P:DNA repair"/>
    <property type="evidence" value="ECO:0007669"/>
    <property type="project" value="UniProtKB-KW"/>
</dbReference>
<keyword evidence="3" id="KW-0378">Hydrolase</keyword>
<dbReference type="InterPro" id="IPR050474">
    <property type="entry name" value="Hel308_SKI2-like"/>
</dbReference>
<feature type="domain" description="DisA/LigA helix-hairpin-helix motif" evidence="7">
    <location>
        <begin position="221"/>
        <end position="267"/>
    </location>
</feature>
<dbReference type="PANTHER" id="PTHR47961">
    <property type="entry name" value="DNA POLYMERASE THETA, PUTATIVE (AFU_ORTHOLOGUE AFUA_1G05260)-RELATED"/>
    <property type="match status" value="1"/>
</dbReference>
<reference evidence="9" key="1">
    <citation type="submission" date="2018-05" db="EMBL/GenBank/DDBJ databases">
        <authorList>
            <person name="Lanie J.A."/>
            <person name="Ng W.-L."/>
            <person name="Kazmierczak K.M."/>
            <person name="Andrzejewski T.M."/>
            <person name="Davidsen T.M."/>
            <person name="Wayne K.J."/>
            <person name="Tettelin H."/>
            <person name="Glass J.I."/>
            <person name="Rusch D."/>
            <person name="Podicherti R."/>
            <person name="Tsui H.-C.T."/>
            <person name="Winkler M.E."/>
        </authorList>
    </citation>
    <scope>NUCLEOTIDE SEQUENCE</scope>
</reference>
<dbReference type="Gene3D" id="1.10.3380.30">
    <property type="match status" value="1"/>
</dbReference>
<evidence type="ECO:0000256" key="5">
    <source>
        <dbReference type="ARBA" id="ARBA00022840"/>
    </source>
</evidence>
<keyword evidence="2" id="KW-0227">DNA damage</keyword>
<dbReference type="Pfam" id="PF21280">
    <property type="entry name" value="Helicase_dom4_arc"/>
    <property type="match status" value="1"/>
</dbReference>
<dbReference type="PANTHER" id="PTHR47961:SF10">
    <property type="entry name" value="ATP-DEPENDENT DNA HELICASE HEL308"/>
    <property type="match status" value="1"/>
</dbReference>
<evidence type="ECO:0000256" key="4">
    <source>
        <dbReference type="ARBA" id="ARBA00022806"/>
    </source>
</evidence>
<evidence type="ECO:0000256" key="1">
    <source>
        <dbReference type="ARBA" id="ARBA00022741"/>
    </source>
</evidence>